<evidence type="ECO:0000256" key="1">
    <source>
        <dbReference type="ARBA" id="ARBA00023125"/>
    </source>
</evidence>
<evidence type="ECO:0000313" key="4">
    <source>
        <dbReference type="EMBL" id="MFC4562356.1"/>
    </source>
</evidence>
<evidence type="ECO:0000256" key="2">
    <source>
        <dbReference type="PROSITE-ProRule" id="PRU00335"/>
    </source>
</evidence>
<dbReference type="InterPro" id="IPR009057">
    <property type="entry name" value="Homeodomain-like_sf"/>
</dbReference>
<keyword evidence="1 2" id="KW-0238">DNA-binding</keyword>
<dbReference type="InterPro" id="IPR036271">
    <property type="entry name" value="Tet_transcr_reg_TetR-rel_C_sf"/>
</dbReference>
<evidence type="ECO:0000259" key="3">
    <source>
        <dbReference type="PROSITE" id="PS50977"/>
    </source>
</evidence>
<evidence type="ECO:0000313" key="5">
    <source>
        <dbReference type="Proteomes" id="UP001595923"/>
    </source>
</evidence>
<dbReference type="SUPFAM" id="SSF46689">
    <property type="entry name" value="Homeodomain-like"/>
    <property type="match status" value="1"/>
</dbReference>
<dbReference type="Proteomes" id="UP001595923">
    <property type="component" value="Unassembled WGS sequence"/>
</dbReference>
<dbReference type="RefSeq" id="WP_378573508.1">
    <property type="nucleotide sequence ID" value="NZ_JBHSFQ010000008.1"/>
</dbReference>
<keyword evidence="5" id="KW-1185">Reference proteome</keyword>
<dbReference type="Pfam" id="PF00440">
    <property type="entry name" value="TetR_N"/>
    <property type="match status" value="1"/>
</dbReference>
<dbReference type="PANTHER" id="PTHR30055">
    <property type="entry name" value="HTH-TYPE TRANSCRIPTIONAL REGULATOR RUTR"/>
    <property type="match status" value="1"/>
</dbReference>
<dbReference type="Gene3D" id="1.10.357.10">
    <property type="entry name" value="Tetracycline Repressor, domain 2"/>
    <property type="match status" value="1"/>
</dbReference>
<dbReference type="PROSITE" id="PS50977">
    <property type="entry name" value="HTH_TETR_2"/>
    <property type="match status" value="1"/>
</dbReference>
<protein>
    <submittedName>
        <fullName evidence="4">TetR/AcrR family transcriptional regulator</fullName>
    </submittedName>
</protein>
<comment type="caution">
    <text evidence="4">The sequence shown here is derived from an EMBL/GenBank/DDBJ whole genome shotgun (WGS) entry which is preliminary data.</text>
</comment>
<proteinExistence type="predicted"/>
<accession>A0ABV9DW52</accession>
<feature type="domain" description="HTH tetR-type" evidence="3">
    <location>
        <begin position="16"/>
        <end position="76"/>
    </location>
</feature>
<organism evidence="4 5">
    <name type="scientific">Nocardiopsis mangrovi</name>
    <dbReference type="NCBI Taxonomy" id="1179818"/>
    <lineage>
        <taxon>Bacteria</taxon>
        <taxon>Bacillati</taxon>
        <taxon>Actinomycetota</taxon>
        <taxon>Actinomycetes</taxon>
        <taxon>Streptosporangiales</taxon>
        <taxon>Nocardiopsidaceae</taxon>
        <taxon>Nocardiopsis</taxon>
    </lineage>
</organism>
<reference evidence="5" key="1">
    <citation type="journal article" date="2019" name="Int. J. Syst. Evol. Microbiol.">
        <title>The Global Catalogue of Microorganisms (GCM) 10K type strain sequencing project: providing services to taxonomists for standard genome sequencing and annotation.</title>
        <authorList>
            <consortium name="The Broad Institute Genomics Platform"/>
            <consortium name="The Broad Institute Genome Sequencing Center for Infectious Disease"/>
            <person name="Wu L."/>
            <person name="Ma J."/>
        </authorList>
    </citation>
    <scope>NUCLEOTIDE SEQUENCE [LARGE SCALE GENOMIC DNA]</scope>
    <source>
        <strain evidence="5">XZYJ18</strain>
    </source>
</reference>
<dbReference type="PRINTS" id="PR00455">
    <property type="entry name" value="HTHTETR"/>
</dbReference>
<feature type="DNA-binding region" description="H-T-H motif" evidence="2">
    <location>
        <begin position="39"/>
        <end position="58"/>
    </location>
</feature>
<dbReference type="EMBL" id="JBHSFQ010000008">
    <property type="protein sequence ID" value="MFC4562356.1"/>
    <property type="molecule type" value="Genomic_DNA"/>
</dbReference>
<name>A0ABV9DW52_9ACTN</name>
<dbReference type="PANTHER" id="PTHR30055:SF200">
    <property type="entry name" value="HTH-TYPE TRANSCRIPTIONAL REPRESSOR BDCR"/>
    <property type="match status" value="1"/>
</dbReference>
<gene>
    <name evidence="4" type="ORF">ACFO4E_10860</name>
</gene>
<dbReference type="InterPro" id="IPR001647">
    <property type="entry name" value="HTH_TetR"/>
</dbReference>
<dbReference type="SUPFAM" id="SSF48498">
    <property type="entry name" value="Tetracyclin repressor-like, C-terminal domain"/>
    <property type="match status" value="1"/>
</dbReference>
<sequence length="202" mass="21362">MHADITEPVKRKPSGSVTRARILAAANEFFYAQGIRATSADRIIEQVGITKVTFYRHFRTKGDLVVAYLEEQAAAEREWLAGTRREGDPVESLRALATDIGAASCSPGFRGCAFINAAAEFSDPADPVRATVDAHRAWMLGEFAGIAAEAGVEDMDAAARQLMILRDGAMVNGYLGEAETVAASLAAAFTSILTAAGGAAPR</sequence>
<dbReference type="InterPro" id="IPR050109">
    <property type="entry name" value="HTH-type_TetR-like_transc_reg"/>
</dbReference>